<comment type="cofactor">
    <cofactor evidence="1">
        <name>FAD</name>
        <dbReference type="ChEBI" id="CHEBI:57692"/>
    </cofactor>
</comment>
<dbReference type="Proteomes" id="UP000192772">
    <property type="component" value="Unassembled WGS sequence"/>
</dbReference>
<protein>
    <submittedName>
        <fullName evidence="8">FAD-dependent oxidoreductase</fullName>
    </submittedName>
</protein>
<evidence type="ECO:0000259" key="7">
    <source>
        <dbReference type="Pfam" id="PF07992"/>
    </source>
</evidence>
<evidence type="ECO:0000313" key="9">
    <source>
        <dbReference type="Proteomes" id="UP000192772"/>
    </source>
</evidence>
<dbReference type="PANTHER" id="PTHR42913">
    <property type="entry name" value="APOPTOSIS-INDUCING FACTOR 1"/>
    <property type="match status" value="1"/>
</dbReference>
<dbReference type="Gene3D" id="3.50.50.100">
    <property type="match status" value="1"/>
</dbReference>
<name>A0A1A0R1D5_9MYCO</name>
<evidence type="ECO:0000256" key="5">
    <source>
        <dbReference type="ARBA" id="ARBA00023002"/>
    </source>
</evidence>
<dbReference type="STRING" id="81858.BST23_00805"/>
<organism evidence="8 9">
    <name type="scientific">Mycolicibacterium elephantis</name>
    <dbReference type="NCBI Taxonomy" id="81858"/>
    <lineage>
        <taxon>Bacteria</taxon>
        <taxon>Bacillati</taxon>
        <taxon>Actinomycetota</taxon>
        <taxon>Actinomycetes</taxon>
        <taxon>Mycobacteriales</taxon>
        <taxon>Mycobacteriaceae</taxon>
        <taxon>Mycolicibacterium</taxon>
    </lineage>
</organism>
<dbReference type="RefSeq" id="WP_064889997.1">
    <property type="nucleotide sequence ID" value="NZ_LZSM01000005.1"/>
</dbReference>
<dbReference type="InterPro" id="IPR023753">
    <property type="entry name" value="FAD/NAD-binding_dom"/>
</dbReference>
<feature type="region of interest" description="Disordered" evidence="6">
    <location>
        <begin position="373"/>
        <end position="393"/>
    </location>
</feature>
<feature type="domain" description="FAD/NAD(P)-binding" evidence="7">
    <location>
        <begin position="7"/>
        <end position="276"/>
    </location>
</feature>
<evidence type="ECO:0000256" key="2">
    <source>
        <dbReference type="ARBA" id="ARBA00005272"/>
    </source>
</evidence>
<evidence type="ECO:0000256" key="4">
    <source>
        <dbReference type="ARBA" id="ARBA00022827"/>
    </source>
</evidence>
<dbReference type="OrthoDB" id="9784880at2"/>
<accession>A0A1A0R1D5</accession>
<comment type="similarity">
    <text evidence="2">Belongs to the NADH dehydrogenase family.</text>
</comment>
<sequence>MVENRTHVVVIGGGYAGTIAANRLQTADNVDITLVNPRPQFVERIRLHQLVAGVDDAVVDYAEVLGEGIRLVTDRATRIDAAARIVALESGETLDYDYLIYAVGSGVAAPTVPGADEFAYPMVEFEHATRLRAALDDVGPATPITVVGAGSTGIETAAELAEQGHPITLVCGGVLGPYLSPAARRSAARRLARMGVTVLDGPAATVTAVTRQSVTLADGREVPSPLTVWTAGFGVPDLATASGLSTDALGRLITDETLTSVDDERIVAAGDAAAPSDQPLRMCCASAGPLGAHAADTVRSRIAGTAPTPLNVALAGQCISLGSKAGVFQLSHTDDTATPLYLGGKAGAALKRAALTASVKLVAREARKPGSLTWLKSDKRGKRLAETERVSAP</sequence>
<dbReference type="InterPro" id="IPR051169">
    <property type="entry name" value="NADH-Q_oxidoreductase"/>
</dbReference>
<dbReference type="EMBL" id="MVHP01000001">
    <property type="protein sequence ID" value="ORA69228.1"/>
    <property type="molecule type" value="Genomic_DNA"/>
</dbReference>
<feature type="compositionally biased region" description="Basic and acidic residues" evidence="6">
    <location>
        <begin position="383"/>
        <end position="393"/>
    </location>
</feature>
<keyword evidence="5" id="KW-0560">Oxidoreductase</keyword>
<gene>
    <name evidence="8" type="ORF">BST23_00805</name>
</gene>
<dbReference type="PRINTS" id="PR00368">
    <property type="entry name" value="FADPNR"/>
</dbReference>
<keyword evidence="4" id="KW-0274">FAD</keyword>
<evidence type="ECO:0000256" key="6">
    <source>
        <dbReference type="SAM" id="MobiDB-lite"/>
    </source>
</evidence>
<evidence type="ECO:0000256" key="1">
    <source>
        <dbReference type="ARBA" id="ARBA00001974"/>
    </source>
</evidence>
<dbReference type="GO" id="GO:0019646">
    <property type="term" value="P:aerobic electron transport chain"/>
    <property type="evidence" value="ECO:0007669"/>
    <property type="project" value="TreeGrafter"/>
</dbReference>
<dbReference type="PANTHER" id="PTHR42913:SF3">
    <property type="entry name" value="64 KDA MITOCHONDRIAL NADH DEHYDROGENASE (EUROFUNG)"/>
    <property type="match status" value="1"/>
</dbReference>
<dbReference type="Pfam" id="PF07992">
    <property type="entry name" value="Pyr_redox_2"/>
    <property type="match status" value="1"/>
</dbReference>
<evidence type="ECO:0000313" key="8">
    <source>
        <dbReference type="EMBL" id="ORA69228.1"/>
    </source>
</evidence>
<proteinExistence type="inferred from homology"/>
<accession>A0A1X0DA63</accession>
<keyword evidence="3" id="KW-0285">Flavoprotein</keyword>
<reference evidence="8 9" key="1">
    <citation type="submission" date="2017-02" db="EMBL/GenBank/DDBJ databases">
        <title>The new phylogeny of genus Mycobacterium.</title>
        <authorList>
            <person name="Tortoli E."/>
            <person name="Trovato A."/>
            <person name="Cirillo D.M."/>
        </authorList>
    </citation>
    <scope>NUCLEOTIDE SEQUENCE [LARGE SCALE GENOMIC DNA]</scope>
    <source>
        <strain evidence="8 9">FI-09383</strain>
    </source>
</reference>
<dbReference type="GO" id="GO:0003955">
    <property type="term" value="F:NAD(P)H dehydrogenase (quinone) activity"/>
    <property type="evidence" value="ECO:0007669"/>
    <property type="project" value="TreeGrafter"/>
</dbReference>
<dbReference type="AlphaFoldDB" id="A0A1A0R1D5"/>
<dbReference type="SUPFAM" id="SSF51905">
    <property type="entry name" value="FAD/NAD(P)-binding domain"/>
    <property type="match status" value="2"/>
</dbReference>
<evidence type="ECO:0000256" key="3">
    <source>
        <dbReference type="ARBA" id="ARBA00022630"/>
    </source>
</evidence>
<comment type="caution">
    <text evidence="8">The sequence shown here is derived from an EMBL/GenBank/DDBJ whole genome shotgun (WGS) entry which is preliminary data.</text>
</comment>
<dbReference type="InterPro" id="IPR036188">
    <property type="entry name" value="FAD/NAD-bd_sf"/>
</dbReference>